<evidence type="ECO:0000256" key="5">
    <source>
        <dbReference type="RuleBase" id="RU000320"/>
    </source>
</evidence>
<proteinExistence type="predicted"/>
<keyword evidence="3 6" id="KW-1133">Transmembrane helix</keyword>
<organism evidence="8 9">
    <name type="scientific">Streptomyces albospinus</name>
    <dbReference type="NCBI Taxonomy" id="285515"/>
    <lineage>
        <taxon>Bacteria</taxon>
        <taxon>Bacillati</taxon>
        <taxon>Actinomycetota</taxon>
        <taxon>Actinomycetes</taxon>
        <taxon>Kitasatosporales</taxon>
        <taxon>Streptomycetaceae</taxon>
        <taxon>Streptomyces</taxon>
    </lineage>
</organism>
<dbReference type="InterPro" id="IPR003945">
    <property type="entry name" value="NU5C-like"/>
</dbReference>
<keyword evidence="4 6" id="KW-0472">Membrane</keyword>
<dbReference type="PANTHER" id="PTHR42829:SF2">
    <property type="entry name" value="NADH-UBIQUINONE OXIDOREDUCTASE CHAIN 5"/>
    <property type="match status" value="1"/>
</dbReference>
<feature type="transmembrane region" description="Helical" evidence="6">
    <location>
        <begin position="68"/>
        <end position="92"/>
    </location>
</feature>
<dbReference type="Proteomes" id="UP000654471">
    <property type="component" value="Unassembled WGS sequence"/>
</dbReference>
<reference evidence="9" key="1">
    <citation type="journal article" date="2019" name="Int. J. Syst. Evol. Microbiol.">
        <title>The Global Catalogue of Microorganisms (GCM) 10K type strain sequencing project: providing services to taxonomists for standard genome sequencing and annotation.</title>
        <authorList>
            <consortium name="The Broad Institute Genomics Platform"/>
            <consortium name="The Broad Institute Genome Sequencing Center for Infectious Disease"/>
            <person name="Wu L."/>
            <person name="Ma J."/>
        </authorList>
    </citation>
    <scope>NUCLEOTIDE SEQUENCE [LARGE SCALE GENOMIC DNA]</scope>
    <source>
        <strain evidence="9">JCM 3399</strain>
    </source>
</reference>
<evidence type="ECO:0000259" key="7">
    <source>
        <dbReference type="Pfam" id="PF00361"/>
    </source>
</evidence>
<accession>A0ABQ2VL83</accession>
<protein>
    <recommendedName>
        <fullName evidence="7">NADH:quinone oxidoreductase/Mrp antiporter transmembrane domain-containing protein</fullName>
    </recommendedName>
</protein>
<dbReference type="Pfam" id="PF00361">
    <property type="entry name" value="Proton_antipo_M"/>
    <property type="match status" value="1"/>
</dbReference>
<keyword evidence="9" id="KW-1185">Reference proteome</keyword>
<evidence type="ECO:0000256" key="1">
    <source>
        <dbReference type="ARBA" id="ARBA00004127"/>
    </source>
</evidence>
<evidence type="ECO:0000313" key="8">
    <source>
        <dbReference type="EMBL" id="GGU89384.1"/>
    </source>
</evidence>
<evidence type="ECO:0000256" key="2">
    <source>
        <dbReference type="ARBA" id="ARBA00022692"/>
    </source>
</evidence>
<feature type="domain" description="NADH:quinone oxidoreductase/Mrp antiporter transmembrane" evidence="7">
    <location>
        <begin position="2"/>
        <end position="98"/>
    </location>
</feature>
<evidence type="ECO:0000256" key="3">
    <source>
        <dbReference type="ARBA" id="ARBA00022989"/>
    </source>
</evidence>
<name>A0ABQ2VL83_9ACTN</name>
<comment type="subcellular location">
    <subcellularLocation>
        <location evidence="1">Endomembrane system</location>
        <topology evidence="1">Multi-pass membrane protein</topology>
    </subcellularLocation>
    <subcellularLocation>
        <location evidence="5">Membrane</location>
        <topology evidence="5">Multi-pass membrane protein</topology>
    </subcellularLocation>
</comment>
<dbReference type="PRINTS" id="PR01434">
    <property type="entry name" value="NADHDHGNASE5"/>
</dbReference>
<keyword evidence="2 5" id="KW-0812">Transmembrane</keyword>
<evidence type="ECO:0000256" key="6">
    <source>
        <dbReference type="SAM" id="Phobius"/>
    </source>
</evidence>
<evidence type="ECO:0000256" key="4">
    <source>
        <dbReference type="ARBA" id="ARBA00023136"/>
    </source>
</evidence>
<dbReference type="PANTHER" id="PTHR42829">
    <property type="entry name" value="NADH-UBIQUINONE OXIDOREDUCTASE CHAIN 5"/>
    <property type="match status" value="1"/>
</dbReference>
<comment type="caution">
    <text evidence="8">The sequence shown here is derived from an EMBL/GenBank/DDBJ whole genome shotgun (WGS) entry which is preliminary data.</text>
</comment>
<dbReference type="EMBL" id="BMRP01000034">
    <property type="protein sequence ID" value="GGU89384.1"/>
    <property type="molecule type" value="Genomic_DNA"/>
</dbReference>
<feature type="transmembrane region" description="Helical" evidence="6">
    <location>
        <begin position="35"/>
        <end position="56"/>
    </location>
</feature>
<dbReference type="InterPro" id="IPR001750">
    <property type="entry name" value="ND/Mrp_TM"/>
</dbReference>
<gene>
    <name evidence="8" type="ORF">GCM10010211_64880</name>
</gene>
<sequence length="107" mass="11857">MVGISSYLLVSFWFTRVQANKSAISALLFNRVGDMFLTIGLFALIFALGNIDYAIVFSIAPYLNENTVTIIGICFLIGAMAKSAQIGLHVWLPQAMEGKRKQIFYCV</sequence>
<evidence type="ECO:0000313" key="9">
    <source>
        <dbReference type="Proteomes" id="UP000654471"/>
    </source>
</evidence>